<dbReference type="Pfam" id="PF08291">
    <property type="entry name" value="Peptidase_M15_3"/>
    <property type="match status" value="1"/>
</dbReference>
<evidence type="ECO:0000313" key="2">
    <source>
        <dbReference type="EMBL" id="RHA78984.1"/>
    </source>
</evidence>
<feature type="domain" description="Peptidase M15A C-terminal" evidence="1">
    <location>
        <begin position="2"/>
        <end position="118"/>
    </location>
</feature>
<protein>
    <submittedName>
        <fullName evidence="2">Peptidase M15</fullName>
    </submittedName>
</protein>
<accession>A0A413T580</accession>
<dbReference type="AlphaFoldDB" id="A0A413T580"/>
<dbReference type="InterPro" id="IPR013230">
    <property type="entry name" value="Peptidase_M15A_C"/>
</dbReference>
<comment type="caution">
    <text evidence="2">The sequence shown here is derived from an EMBL/GenBank/DDBJ whole genome shotgun (WGS) entry which is preliminary data.</text>
</comment>
<evidence type="ECO:0000259" key="1">
    <source>
        <dbReference type="Pfam" id="PF08291"/>
    </source>
</evidence>
<proteinExistence type="predicted"/>
<dbReference type="InterPro" id="IPR009045">
    <property type="entry name" value="Zn_M74/Hedgehog-like"/>
</dbReference>
<gene>
    <name evidence="2" type="ORF">DW921_00535</name>
</gene>
<dbReference type="RefSeq" id="WP_118399796.1">
    <property type="nucleotide sequence ID" value="NZ_CABJGD010000001.1"/>
</dbReference>
<sequence length="132" mass="14814">MKHFTMGELCASTTADAHGIKNTPPLQEAGNLKALADNVLDPLREWYGKPISVNSGYRCPQLNRLVGGAASSQHLKGEAADITAGSREENRKLFEYIRENLPFDQLIDEKNFSWVHVSYKRDGNNRKQTLKL</sequence>
<reference evidence="2 3" key="1">
    <citation type="submission" date="2018-08" db="EMBL/GenBank/DDBJ databases">
        <title>A genome reference for cultivated species of the human gut microbiota.</title>
        <authorList>
            <person name="Zou Y."/>
            <person name="Xue W."/>
            <person name="Luo G."/>
        </authorList>
    </citation>
    <scope>NUCLEOTIDE SEQUENCE [LARGE SCALE GENOMIC DNA]</scope>
    <source>
        <strain evidence="2 3">AM42-38</strain>
    </source>
</reference>
<dbReference type="Gene3D" id="3.30.1380.10">
    <property type="match status" value="1"/>
</dbReference>
<evidence type="ECO:0000313" key="3">
    <source>
        <dbReference type="Proteomes" id="UP000283855"/>
    </source>
</evidence>
<name>A0A413T580_9BACT</name>
<dbReference type="EMBL" id="QSFT01000001">
    <property type="protein sequence ID" value="RHA78984.1"/>
    <property type="molecule type" value="Genomic_DNA"/>
</dbReference>
<dbReference type="SUPFAM" id="SSF55166">
    <property type="entry name" value="Hedgehog/DD-peptidase"/>
    <property type="match status" value="1"/>
</dbReference>
<organism evidence="2 3">
    <name type="scientific">Phocaeicola coprophilus</name>
    <dbReference type="NCBI Taxonomy" id="387090"/>
    <lineage>
        <taxon>Bacteria</taxon>
        <taxon>Pseudomonadati</taxon>
        <taxon>Bacteroidota</taxon>
        <taxon>Bacteroidia</taxon>
        <taxon>Bacteroidales</taxon>
        <taxon>Bacteroidaceae</taxon>
        <taxon>Phocaeicola</taxon>
    </lineage>
</organism>
<dbReference type="Proteomes" id="UP000283855">
    <property type="component" value="Unassembled WGS sequence"/>
</dbReference>